<dbReference type="InterPro" id="IPR023058">
    <property type="entry name" value="PPIase_PpiC_CS"/>
</dbReference>
<feature type="domain" description="PpiC" evidence="7">
    <location>
        <begin position="137"/>
        <end position="239"/>
    </location>
</feature>
<dbReference type="AlphaFoldDB" id="A0A7D5NCR2"/>
<dbReference type="Gene3D" id="3.10.50.40">
    <property type="match status" value="1"/>
</dbReference>
<dbReference type="GO" id="GO:0003755">
    <property type="term" value="F:peptidyl-prolyl cis-trans isomerase activity"/>
    <property type="evidence" value="ECO:0007669"/>
    <property type="project" value="UniProtKB-KW"/>
</dbReference>
<evidence type="ECO:0000256" key="4">
    <source>
        <dbReference type="ARBA" id="ARBA00023110"/>
    </source>
</evidence>
<evidence type="ECO:0000313" key="8">
    <source>
        <dbReference type="EMBL" id="QLH49789.1"/>
    </source>
</evidence>
<comment type="similarity">
    <text evidence="2">Belongs to the PpiC/parvulin rotamase family.</text>
</comment>
<dbReference type="EC" id="5.2.1.8" evidence="3"/>
<evidence type="ECO:0000259" key="7">
    <source>
        <dbReference type="PROSITE" id="PS50198"/>
    </source>
</evidence>
<evidence type="ECO:0000256" key="2">
    <source>
        <dbReference type="ARBA" id="ARBA00007656"/>
    </source>
</evidence>
<evidence type="ECO:0000256" key="5">
    <source>
        <dbReference type="ARBA" id="ARBA00023235"/>
    </source>
</evidence>
<protein>
    <recommendedName>
        <fullName evidence="3">peptidylprolyl isomerase</fullName>
        <ecNumber evidence="3">5.2.1.8</ecNumber>
    </recommendedName>
</protein>
<evidence type="ECO:0000256" key="1">
    <source>
        <dbReference type="ARBA" id="ARBA00000971"/>
    </source>
</evidence>
<dbReference type="PANTHER" id="PTHR47245:SF2">
    <property type="entry name" value="PEPTIDYL-PROLYL CIS-TRANS ISOMERASE HP_0175-RELATED"/>
    <property type="match status" value="1"/>
</dbReference>
<dbReference type="InterPro" id="IPR014282">
    <property type="entry name" value="Nitrogen_fix_NifM"/>
</dbReference>
<evidence type="ECO:0000313" key="9">
    <source>
        <dbReference type="Proteomes" id="UP000509684"/>
    </source>
</evidence>
<dbReference type="Proteomes" id="UP000509684">
    <property type="component" value="Chromosome"/>
</dbReference>
<dbReference type="InterPro" id="IPR000297">
    <property type="entry name" value="PPIase_PpiC"/>
</dbReference>
<dbReference type="SUPFAM" id="SSF54534">
    <property type="entry name" value="FKBP-like"/>
    <property type="match status" value="1"/>
</dbReference>
<dbReference type="Pfam" id="PF00639">
    <property type="entry name" value="Rotamase"/>
    <property type="match status" value="1"/>
</dbReference>
<proteinExistence type="inferred from homology"/>
<dbReference type="InterPro" id="IPR027304">
    <property type="entry name" value="Trigger_fact/SurA_dom_sf"/>
</dbReference>
<dbReference type="KEGG" id="acog:HWD57_08350"/>
<accession>A0A7D5NCR2</accession>
<keyword evidence="4 6" id="KW-0697">Rotamase</keyword>
<keyword evidence="5 6" id="KW-0413">Isomerase</keyword>
<organism evidence="8 9">
    <name type="scientific">Candidatus Accumulibacter cognatus</name>
    <dbReference type="NCBI Taxonomy" id="2954383"/>
    <lineage>
        <taxon>Bacteria</taxon>
        <taxon>Pseudomonadati</taxon>
        <taxon>Pseudomonadota</taxon>
        <taxon>Betaproteobacteria</taxon>
        <taxon>Candidatus Accumulibacter</taxon>
    </lineage>
</organism>
<dbReference type="EMBL" id="CP058708">
    <property type="protein sequence ID" value="QLH49789.1"/>
    <property type="molecule type" value="Genomic_DNA"/>
</dbReference>
<name>A0A7D5NCR2_9PROT</name>
<dbReference type="PROSITE" id="PS50198">
    <property type="entry name" value="PPIC_PPIASE_2"/>
    <property type="match status" value="1"/>
</dbReference>
<evidence type="ECO:0000256" key="3">
    <source>
        <dbReference type="ARBA" id="ARBA00013194"/>
    </source>
</evidence>
<dbReference type="InterPro" id="IPR050245">
    <property type="entry name" value="PrsA_foldase"/>
</dbReference>
<reference evidence="8 9" key="1">
    <citation type="journal article" date="2019" name="Microbiome">
        <title>Annotated bacterial chromosomes from frame-shift-corrected long-read metagenomic data.</title>
        <authorList>
            <person name="Arumugam K."/>
            <person name="Bagci C."/>
            <person name="Bessarab I."/>
            <person name="Beier S."/>
            <person name="Buchfink B."/>
            <person name="Gorska A."/>
            <person name="Qiu G."/>
            <person name="Huson D.H."/>
            <person name="Williams R.B.H."/>
        </authorList>
    </citation>
    <scope>NUCLEOTIDE SEQUENCE [LARGE SCALE GENOMIC DNA]</scope>
    <source>
        <strain evidence="8">SSA1</strain>
    </source>
</reference>
<dbReference type="InterPro" id="IPR046357">
    <property type="entry name" value="PPIase_dom_sf"/>
</dbReference>
<evidence type="ECO:0000256" key="6">
    <source>
        <dbReference type="PROSITE-ProRule" id="PRU00278"/>
    </source>
</evidence>
<dbReference type="NCBIfam" id="TIGR02933">
    <property type="entry name" value="nifM_nitrog"/>
    <property type="match status" value="1"/>
</dbReference>
<sequence length="286" mass="32150">MAETGSIYRSIKLAAQLFGKPLESLTPEELRRLTRVAARQQEIEALILETPEAASVVLPAASIDASLREIRRRYADDDEYHAELARVGLDVPSLRQAVARDLVVEAVLEKVAARLAPVSDTDVEIFWHINRHRFRHGETRLLRHLLVTINEGLAGNERLAARARIDAIHARLLKEPQRFAEQALKHSECPTAVHGGLLGRVPRGQLYPQLDAVAFTLAEGSLSEVIESELGYHLIRCEAIQRERLLSFAEARKTIREHLEGQQQALCQKAWIKALRRQGAERSPDQ</sequence>
<dbReference type="PANTHER" id="PTHR47245">
    <property type="entry name" value="PEPTIDYLPROLYL ISOMERASE"/>
    <property type="match status" value="1"/>
</dbReference>
<gene>
    <name evidence="8" type="primary">nifM</name>
    <name evidence="8" type="ORF">HWD57_08350</name>
</gene>
<comment type="catalytic activity">
    <reaction evidence="1">
        <text>[protein]-peptidylproline (omega=180) = [protein]-peptidylproline (omega=0)</text>
        <dbReference type="Rhea" id="RHEA:16237"/>
        <dbReference type="Rhea" id="RHEA-COMP:10747"/>
        <dbReference type="Rhea" id="RHEA-COMP:10748"/>
        <dbReference type="ChEBI" id="CHEBI:83833"/>
        <dbReference type="ChEBI" id="CHEBI:83834"/>
        <dbReference type="EC" id="5.2.1.8"/>
    </reaction>
</comment>
<dbReference type="SUPFAM" id="SSF109998">
    <property type="entry name" value="Triger factor/SurA peptide-binding domain-like"/>
    <property type="match status" value="1"/>
</dbReference>
<dbReference type="PROSITE" id="PS01096">
    <property type="entry name" value="PPIC_PPIASE_1"/>
    <property type="match status" value="1"/>
</dbReference>